<sequence length="898" mass="99165">MSEADNKTIAECPYCQKRGLPILPLRYAVTRTDRGNGEPAGPALSEPFGDGVTDIALPEGQAYTLRLVRGGYLYVFNETRGSWSGYVVTEKGYLFPYVTEIKHDVLLRLDPNKAQGGIDSRLQPPTQDEEFTCTSNPEHHYPGRCITIPNAEQADNIYLAFSDTAWTKRVWKEYAANAQVDESGTKRRDHMRKLSLAEWRGGSAKHAAPMAELAERVAEANYQWMSPNLPPVTLMRSDLYQLISPFGHSPALIHGMDSQVEGLVAWAEEQAEPLDMPPVMVALDDPVGIATELNELAKIRANEWAEEPERKKKHQSALMIGVLRQAVENGAEHQESEQRKALMAAWGTFFPGHSGMMAAGAPSLSYLNARVERAGRINESELEAIHANAWEKYLDRYDEEARNTYLNETYPAELADFEGSVIRPLDEAYLAWMKGESLKKSLLCNFDRQDVESGIAYTLALYSMLLDASGRKPVFDFLKECAQSNPLDSAAFIVRGLVFNQDDLAEQWVEAANQAYEPEGGWDGMASHLYGTFKDKLVKALGNNIQDAMTNLSRYGYELSAVFVHHLKRLYDLDTGRLIGSEREFRMVAILGVMAKHDAPNHRLVSVRTEPTRLQTLSIMQRTTAAMSEEGRWQMAPSEELRGLFDPVNSERYPYQGLLLVEDIQATRLEMSGTLSPEQFDRQMQTSMRMQSNLEAGGNLVGAILTIVTIKSAWEKLGKDPSFKNKLGLGSGLAALAGGLLESAGAAARNIKWGATRLAKPLSFGTTRIMTRAAALGFIGKLVGTVGAVISGALAFWDGVDNRQISPGYGGTMMVLGGGMVLAGFVMLFAAPAIALGAFVLSLVLAFFMFVAGFIKPDDIEKWLDRTIEFGQNKAGDRFRNIIKQREALEAIGQKDGD</sequence>
<keyword evidence="2" id="KW-0812">Transmembrane</keyword>
<dbReference type="NCBIfam" id="NF041559">
    <property type="entry name" value="BTH_I2691_fam"/>
    <property type="match status" value="1"/>
</dbReference>
<dbReference type="CDD" id="cd20707">
    <property type="entry name" value="MIX_III"/>
    <property type="match status" value="1"/>
</dbReference>
<gene>
    <name evidence="4" type="ORF">E4T21_09270</name>
</gene>
<keyword evidence="2" id="KW-1133">Transmembrane helix</keyword>
<proteinExistence type="predicted"/>
<feature type="domain" description="Toxin VasX N-terminal region" evidence="3">
    <location>
        <begin position="12"/>
        <end position="199"/>
    </location>
</feature>
<dbReference type="OrthoDB" id="6178961at2"/>
<dbReference type="Pfam" id="PF20249">
    <property type="entry name" value="VasX_N"/>
    <property type="match status" value="1"/>
</dbReference>
<dbReference type="InterPro" id="IPR048126">
    <property type="entry name" value="Toxin_VasX"/>
</dbReference>
<keyword evidence="5" id="KW-1185">Reference proteome</keyword>
<keyword evidence="2" id="KW-0472">Membrane</keyword>
<feature type="transmembrane region" description="Helical" evidence="2">
    <location>
        <begin position="809"/>
        <end position="828"/>
    </location>
</feature>
<feature type="region of interest" description="Disordered" evidence="1">
    <location>
        <begin position="117"/>
        <end position="136"/>
    </location>
</feature>
<dbReference type="AlphaFoldDB" id="A0A5C1NI17"/>
<dbReference type="KEGG" id="hbh:E4T21_09270"/>
<evidence type="ECO:0000313" key="4">
    <source>
        <dbReference type="EMBL" id="QEM81715.1"/>
    </source>
</evidence>
<feature type="transmembrane region" description="Helical" evidence="2">
    <location>
        <begin position="773"/>
        <end position="797"/>
    </location>
</feature>
<dbReference type="InterPro" id="IPR046864">
    <property type="entry name" value="VasX_N"/>
</dbReference>
<evidence type="ECO:0000256" key="2">
    <source>
        <dbReference type="SAM" id="Phobius"/>
    </source>
</evidence>
<reference evidence="4" key="1">
    <citation type="submission" date="2021-02" db="EMBL/GenBank/DDBJ databases">
        <title>Strain Y2R2, a novel species of the genus Halomonas.</title>
        <authorList>
            <person name="Huang H."/>
        </authorList>
    </citation>
    <scope>NUCLEOTIDE SEQUENCE</scope>
    <source>
        <strain evidence="4">Y2R2</strain>
    </source>
</reference>
<evidence type="ECO:0000256" key="1">
    <source>
        <dbReference type="SAM" id="MobiDB-lite"/>
    </source>
</evidence>
<protein>
    <recommendedName>
        <fullName evidence="3">Toxin VasX N-terminal region domain-containing protein</fullName>
    </recommendedName>
</protein>
<name>A0A5C1NI17_9GAMM</name>
<dbReference type="RefSeq" id="WP_149284726.1">
    <property type="nucleotide sequence ID" value="NZ_CP038437.2"/>
</dbReference>
<feature type="transmembrane region" description="Helical" evidence="2">
    <location>
        <begin position="834"/>
        <end position="855"/>
    </location>
</feature>
<evidence type="ECO:0000313" key="5">
    <source>
        <dbReference type="Proteomes" id="UP000324285"/>
    </source>
</evidence>
<evidence type="ECO:0000259" key="3">
    <source>
        <dbReference type="Pfam" id="PF20249"/>
    </source>
</evidence>
<accession>A0A5C1NI17</accession>
<dbReference type="EMBL" id="CP038437">
    <property type="protein sequence ID" value="QEM81715.1"/>
    <property type="molecule type" value="Genomic_DNA"/>
</dbReference>
<organism evidence="4 5">
    <name type="scientific">Halomonas binhaiensis</name>
    <dbReference type="NCBI Taxonomy" id="2562282"/>
    <lineage>
        <taxon>Bacteria</taxon>
        <taxon>Pseudomonadati</taxon>
        <taxon>Pseudomonadota</taxon>
        <taxon>Gammaproteobacteria</taxon>
        <taxon>Oceanospirillales</taxon>
        <taxon>Halomonadaceae</taxon>
        <taxon>Halomonas</taxon>
    </lineage>
</organism>
<dbReference type="Proteomes" id="UP000324285">
    <property type="component" value="Chromosome"/>
</dbReference>